<keyword evidence="11" id="KW-1185">Reference proteome</keyword>
<dbReference type="Proteomes" id="UP001211907">
    <property type="component" value="Unassembled WGS sequence"/>
</dbReference>
<name>A0AAD5T348_9FUNG</name>
<protein>
    <submittedName>
        <fullName evidence="10">Uncharacterized protein</fullName>
    </submittedName>
</protein>
<feature type="transmembrane region" description="Helical" evidence="9">
    <location>
        <begin position="66"/>
        <end position="88"/>
    </location>
</feature>
<feature type="transmembrane region" description="Helical" evidence="9">
    <location>
        <begin position="656"/>
        <end position="674"/>
    </location>
</feature>
<gene>
    <name evidence="10" type="ORF">HK100_010274</name>
</gene>
<dbReference type="Pfam" id="PF03169">
    <property type="entry name" value="OPT"/>
    <property type="match status" value="1"/>
</dbReference>
<feature type="transmembrane region" description="Helical" evidence="9">
    <location>
        <begin position="100"/>
        <end position="117"/>
    </location>
</feature>
<evidence type="ECO:0000313" key="10">
    <source>
        <dbReference type="EMBL" id="KAJ3126398.1"/>
    </source>
</evidence>
<keyword evidence="4 9" id="KW-0812">Transmembrane</keyword>
<feature type="transmembrane region" description="Helical" evidence="9">
    <location>
        <begin position="701"/>
        <end position="719"/>
    </location>
</feature>
<sequence>MRKSDSTETFHRLSHSPNIEFVHTFTDEEQFDGKYDVKPVDASFDDIYDIVDSLVPRTDNPMEPVLTFRVLVLGTLIGLAIGAFNTIFSLRSNPFTMNPFFALIISYPLGNFMYWTLSPRIYTVPYMKWQFSLNPGPFSFKEHTLIYICAKTAGSPPYAVYNIIAQKYLLKQDISLAVCIAFAIISQLIGYGIAGLCRKFLVRPIAMLWPRQLSAIATLRSFHRNSVADDNYDETGSQTANTEEMKKKFMSKNKFFWMCAGGMFVYQFLPGYIMPLLSSFPLLCYIGPFNQQQRMIGSAVQGVGVGSLSFDWAVVGQIGPIITPLWAIVNQLAGTCVFLWFIVPLLWTNNAFGADQLLGTDISQGPNGSAIFPIGQALNSVGLFNRNGTEISPLNLVTYANNTYVLNEAVYNTNRPIYITTYYAMQTMALFVAFSASVSHAALWHGKDIVNRLSTAMKDLDSDDIHAQLMDQYREVSDTWYAGLLCIATISAFSICSWGGFVLPWWGVILSIAMVGITIIPFGIIEGISGQRVATNIESEMIFGFIMPNRIVENMTFKTLSYVGTMQGLTFLEDLKLGHFVKIPPRTMFGVQITATVMSAIFNTIILTKIYEDFGMSTNPPVGWNAYNYKLFLSSGAIWGAIGSSRFFGFGTPYGICLWGFVIGAIAPIVPYLLHTQFPTGNWHLVNVPLIMWMRSPVGSIKSDVVTPLLVAWVVNGVVKKRWFKWWQRYAYLMSSAFDFGSGLGLVVCFLIVMIAPTLLVPIWVGNPADGEGCASAQFLLCAGREEMGIYVSDNQCL</sequence>
<feature type="transmembrane region" description="Helical" evidence="9">
    <location>
        <begin position="422"/>
        <end position="444"/>
    </location>
</feature>
<feature type="transmembrane region" description="Helical" evidence="9">
    <location>
        <begin position="589"/>
        <end position="611"/>
    </location>
</feature>
<evidence type="ECO:0000256" key="7">
    <source>
        <dbReference type="ARBA" id="ARBA00022989"/>
    </source>
</evidence>
<organism evidence="10 11">
    <name type="scientific">Physocladia obscura</name>
    <dbReference type="NCBI Taxonomy" id="109957"/>
    <lineage>
        <taxon>Eukaryota</taxon>
        <taxon>Fungi</taxon>
        <taxon>Fungi incertae sedis</taxon>
        <taxon>Chytridiomycota</taxon>
        <taxon>Chytridiomycota incertae sedis</taxon>
        <taxon>Chytridiomycetes</taxon>
        <taxon>Chytridiales</taxon>
        <taxon>Chytriomycetaceae</taxon>
        <taxon>Physocladia</taxon>
    </lineage>
</organism>
<keyword evidence="3" id="KW-0813">Transport</keyword>
<evidence type="ECO:0000256" key="2">
    <source>
        <dbReference type="ARBA" id="ARBA00008807"/>
    </source>
</evidence>
<feature type="transmembrane region" description="Helical" evidence="9">
    <location>
        <begin position="255"/>
        <end position="275"/>
    </location>
</feature>
<evidence type="ECO:0000256" key="5">
    <source>
        <dbReference type="ARBA" id="ARBA00022856"/>
    </source>
</evidence>
<feature type="transmembrane region" description="Helical" evidence="9">
    <location>
        <begin position="506"/>
        <end position="525"/>
    </location>
</feature>
<feature type="transmembrane region" description="Helical" evidence="9">
    <location>
        <begin position="480"/>
        <end position="500"/>
    </location>
</feature>
<dbReference type="GO" id="GO:0016020">
    <property type="term" value="C:membrane"/>
    <property type="evidence" value="ECO:0007669"/>
    <property type="project" value="UniProtKB-SubCell"/>
</dbReference>
<comment type="subcellular location">
    <subcellularLocation>
        <location evidence="1">Membrane</location>
        <topology evidence="1">Multi-pass membrane protein</topology>
    </subcellularLocation>
</comment>
<dbReference type="PANTHER" id="PTHR22601">
    <property type="entry name" value="ISP4 LIKE PROTEIN"/>
    <property type="match status" value="1"/>
</dbReference>
<reference evidence="10" key="1">
    <citation type="submission" date="2020-05" db="EMBL/GenBank/DDBJ databases">
        <title>Phylogenomic resolution of chytrid fungi.</title>
        <authorList>
            <person name="Stajich J.E."/>
            <person name="Amses K."/>
            <person name="Simmons R."/>
            <person name="Seto K."/>
            <person name="Myers J."/>
            <person name="Bonds A."/>
            <person name="Quandt C.A."/>
            <person name="Barry K."/>
            <person name="Liu P."/>
            <person name="Grigoriev I."/>
            <person name="Longcore J.E."/>
            <person name="James T.Y."/>
        </authorList>
    </citation>
    <scope>NUCLEOTIDE SEQUENCE</scope>
    <source>
        <strain evidence="10">JEL0513</strain>
    </source>
</reference>
<dbReference type="NCBIfam" id="TIGR00728">
    <property type="entry name" value="OPT_sfam"/>
    <property type="match status" value="1"/>
</dbReference>
<dbReference type="InterPro" id="IPR004813">
    <property type="entry name" value="OPT"/>
</dbReference>
<keyword evidence="5" id="KW-0571">Peptide transport</keyword>
<evidence type="ECO:0000256" key="3">
    <source>
        <dbReference type="ARBA" id="ARBA00022448"/>
    </source>
</evidence>
<keyword evidence="7 9" id="KW-1133">Transmembrane helix</keyword>
<dbReference type="GO" id="GO:0015031">
    <property type="term" value="P:protein transport"/>
    <property type="evidence" value="ECO:0007669"/>
    <property type="project" value="UniProtKB-KW"/>
</dbReference>
<dbReference type="InterPro" id="IPR004648">
    <property type="entry name" value="Oligpept_transpt"/>
</dbReference>
<dbReference type="AlphaFoldDB" id="A0AAD5T348"/>
<proteinExistence type="inferred from homology"/>
<evidence type="ECO:0000256" key="6">
    <source>
        <dbReference type="ARBA" id="ARBA00022927"/>
    </source>
</evidence>
<evidence type="ECO:0000256" key="4">
    <source>
        <dbReference type="ARBA" id="ARBA00022692"/>
    </source>
</evidence>
<feature type="transmembrane region" description="Helical" evidence="9">
    <location>
        <begin position="740"/>
        <end position="765"/>
    </location>
</feature>
<dbReference type="EMBL" id="JADGJH010000561">
    <property type="protein sequence ID" value="KAJ3126398.1"/>
    <property type="molecule type" value="Genomic_DNA"/>
</dbReference>
<accession>A0AAD5T348</accession>
<feature type="transmembrane region" description="Helical" evidence="9">
    <location>
        <begin position="295"/>
        <end position="315"/>
    </location>
</feature>
<evidence type="ECO:0000313" key="11">
    <source>
        <dbReference type="Proteomes" id="UP001211907"/>
    </source>
</evidence>
<feature type="transmembrane region" description="Helical" evidence="9">
    <location>
        <begin position="631"/>
        <end position="649"/>
    </location>
</feature>
<keyword evidence="8 9" id="KW-0472">Membrane</keyword>
<comment type="similarity">
    <text evidence="2">Belongs to the oligopeptide OPT transporter family.</text>
</comment>
<feature type="transmembrane region" description="Helical" evidence="9">
    <location>
        <begin position="327"/>
        <end position="347"/>
    </location>
</feature>
<evidence type="ECO:0000256" key="8">
    <source>
        <dbReference type="ARBA" id="ARBA00023136"/>
    </source>
</evidence>
<evidence type="ECO:0000256" key="9">
    <source>
        <dbReference type="SAM" id="Phobius"/>
    </source>
</evidence>
<comment type="caution">
    <text evidence="10">The sequence shown here is derived from an EMBL/GenBank/DDBJ whole genome shotgun (WGS) entry which is preliminary data.</text>
</comment>
<dbReference type="GO" id="GO:0035673">
    <property type="term" value="F:oligopeptide transmembrane transporter activity"/>
    <property type="evidence" value="ECO:0007669"/>
    <property type="project" value="InterPro"/>
</dbReference>
<keyword evidence="6" id="KW-0653">Protein transport</keyword>
<evidence type="ECO:0000256" key="1">
    <source>
        <dbReference type="ARBA" id="ARBA00004141"/>
    </source>
</evidence>
<feature type="transmembrane region" description="Helical" evidence="9">
    <location>
        <begin position="174"/>
        <end position="197"/>
    </location>
</feature>